<keyword evidence="9" id="KW-0812">Transmembrane</keyword>
<dbReference type="GO" id="GO:0005765">
    <property type="term" value="C:lysosomal membrane"/>
    <property type="evidence" value="ECO:0007669"/>
    <property type="project" value="UniProtKB-SubCell"/>
</dbReference>
<dbReference type="GO" id="GO:0008270">
    <property type="term" value="F:zinc ion binding"/>
    <property type="evidence" value="ECO:0007669"/>
    <property type="project" value="UniProtKB-KW"/>
</dbReference>
<feature type="transmembrane region" description="Helical" evidence="9">
    <location>
        <begin position="201"/>
        <end position="225"/>
    </location>
</feature>
<dbReference type="SMART" id="SM00744">
    <property type="entry name" value="RINGv"/>
    <property type="match status" value="1"/>
</dbReference>
<dbReference type="PANTHER" id="PTHR45981">
    <property type="entry name" value="LD02310P"/>
    <property type="match status" value="1"/>
</dbReference>
<gene>
    <name evidence="11" type="primary">EOG090X0DX7</name>
</gene>
<keyword evidence="6" id="KW-0862">Zinc</keyword>
<evidence type="ECO:0000256" key="9">
    <source>
        <dbReference type="SAM" id="Phobius"/>
    </source>
</evidence>
<feature type="compositionally biased region" description="Low complexity" evidence="8">
    <location>
        <begin position="47"/>
        <end position="65"/>
    </location>
</feature>
<dbReference type="SUPFAM" id="SSF57850">
    <property type="entry name" value="RING/U-box"/>
    <property type="match status" value="1"/>
</dbReference>
<feature type="domain" description="RING-CH-type" evidence="10">
    <location>
        <begin position="83"/>
        <end position="131"/>
    </location>
</feature>
<dbReference type="EMBL" id="OC978420">
    <property type="protein sequence ID" value="CAG4635075.1"/>
    <property type="molecule type" value="Genomic_DNA"/>
</dbReference>
<dbReference type="InterPro" id="IPR013083">
    <property type="entry name" value="Znf_RING/FYVE/PHD"/>
</dbReference>
<evidence type="ECO:0000256" key="4">
    <source>
        <dbReference type="ARBA" id="ARBA00022723"/>
    </source>
</evidence>
<evidence type="ECO:0000256" key="8">
    <source>
        <dbReference type="SAM" id="MobiDB-lite"/>
    </source>
</evidence>
<proteinExistence type="predicted"/>
<dbReference type="Pfam" id="PF12906">
    <property type="entry name" value="RINGv"/>
    <property type="match status" value="1"/>
</dbReference>
<feature type="region of interest" description="Disordered" evidence="8">
    <location>
        <begin position="8"/>
        <end position="65"/>
    </location>
</feature>
<comment type="subcellular location">
    <subcellularLocation>
        <location evidence="1">Endomembrane system</location>
        <topology evidence="1">Multi-pass membrane protein</topology>
    </subcellularLocation>
    <subcellularLocation>
        <location evidence="2">Endosome</location>
    </subcellularLocation>
    <subcellularLocation>
        <location evidence="3">Lysosome membrane</location>
    </subcellularLocation>
</comment>
<keyword evidence="5" id="KW-0863">Zinc-finger</keyword>
<feature type="compositionally biased region" description="Polar residues" evidence="8">
    <location>
        <begin position="8"/>
        <end position="20"/>
    </location>
</feature>
<evidence type="ECO:0000256" key="1">
    <source>
        <dbReference type="ARBA" id="ARBA00004127"/>
    </source>
</evidence>
<dbReference type="GO" id="GO:0005768">
    <property type="term" value="C:endosome"/>
    <property type="evidence" value="ECO:0007669"/>
    <property type="project" value="UniProtKB-SubCell"/>
</dbReference>
<dbReference type="InterPro" id="IPR011016">
    <property type="entry name" value="Znf_RING-CH"/>
</dbReference>
<feature type="transmembrane region" description="Helical" evidence="9">
    <location>
        <begin position="159"/>
        <end position="181"/>
    </location>
</feature>
<accession>A0A9N6WRC6</accession>
<evidence type="ECO:0000256" key="3">
    <source>
        <dbReference type="ARBA" id="ARBA00004656"/>
    </source>
</evidence>
<evidence type="ECO:0000313" key="11">
    <source>
        <dbReference type="EMBL" id="CAG4635075.1"/>
    </source>
</evidence>
<sequence>MPLLKVVVSSTRNTSETVSPLDTDLLDDDAQERSSSSKDEADELFSNQQPGNENPQQEENASSPLLSAASTLSKKGSITSQDICRICHCEAEFEAPLVAPCSCAGSLRFVHQGCLQRWVQSSDMKNCELCKYPFIMQTKIKPFKEWEKLDMSAMERRKLACSVTFHAVAFTCVIWSLYVLIDRSAEEYSSGQLQWPFWTKLVVVAIGFTGGVVFMYVQCTMYVTLCRRWRAYNRVIEVQNAPSRAGLMMNPTVSVTMGEPSSIKLPAKRGASKKSSAPVQSVVTIASAFTAGSRASKVDPAESDSSRVVISQESEETAALIDRRLASTRPATVVVASDDSIPSIQMNL</sequence>
<keyword evidence="9" id="KW-1133">Transmembrane helix</keyword>
<reference evidence="11" key="1">
    <citation type="submission" date="2021-04" db="EMBL/GenBank/DDBJ databases">
        <authorList>
            <person name="Cornetti L."/>
        </authorList>
    </citation>
    <scope>NUCLEOTIDE SEQUENCE</scope>
</reference>
<dbReference type="AlphaFoldDB" id="A0A9N6WRC6"/>
<dbReference type="GO" id="GO:0002376">
    <property type="term" value="P:immune system process"/>
    <property type="evidence" value="ECO:0007669"/>
    <property type="project" value="UniProtKB-KW"/>
</dbReference>
<evidence type="ECO:0000256" key="5">
    <source>
        <dbReference type="ARBA" id="ARBA00022771"/>
    </source>
</evidence>
<organism evidence="11">
    <name type="scientific">Alona affinis</name>
    <dbReference type="NCBI Taxonomy" id="381656"/>
    <lineage>
        <taxon>Eukaryota</taxon>
        <taxon>Metazoa</taxon>
        <taxon>Ecdysozoa</taxon>
        <taxon>Arthropoda</taxon>
        <taxon>Crustacea</taxon>
        <taxon>Branchiopoda</taxon>
        <taxon>Diplostraca</taxon>
        <taxon>Cladocera</taxon>
        <taxon>Anomopoda</taxon>
        <taxon>Chydoridae</taxon>
        <taxon>Alona</taxon>
    </lineage>
</organism>
<evidence type="ECO:0000256" key="7">
    <source>
        <dbReference type="ARBA" id="ARBA00022859"/>
    </source>
</evidence>
<name>A0A9N6WRC6_9CRUS</name>
<protein>
    <submittedName>
        <fullName evidence="11">EOG090X0DX7</fullName>
    </submittedName>
</protein>
<evidence type="ECO:0000259" key="10">
    <source>
        <dbReference type="SMART" id="SM00744"/>
    </source>
</evidence>
<dbReference type="Gene3D" id="3.30.40.10">
    <property type="entry name" value="Zinc/RING finger domain, C3HC4 (zinc finger)"/>
    <property type="match status" value="1"/>
</dbReference>
<keyword evidence="7" id="KW-0391">Immunity</keyword>
<keyword evidence="9" id="KW-0472">Membrane</keyword>
<keyword evidence="4" id="KW-0479">Metal-binding</keyword>
<evidence type="ECO:0000256" key="2">
    <source>
        <dbReference type="ARBA" id="ARBA00004177"/>
    </source>
</evidence>
<evidence type="ECO:0000256" key="6">
    <source>
        <dbReference type="ARBA" id="ARBA00022833"/>
    </source>
</evidence>